<dbReference type="STRING" id="984487.A0A1E4SK72"/>
<keyword evidence="10" id="KW-1185">Reference proteome</keyword>
<dbReference type="InterPro" id="IPR020422">
    <property type="entry name" value="TYR_PHOSPHATASE_DUAL_dom"/>
</dbReference>
<name>A0A1E4SK72_9ASCO</name>
<accession>A0A1E4SK72</accession>
<dbReference type="SMART" id="SM00195">
    <property type="entry name" value="DSPc"/>
    <property type="match status" value="1"/>
</dbReference>
<evidence type="ECO:0000256" key="2">
    <source>
        <dbReference type="ARBA" id="ARBA00013064"/>
    </source>
</evidence>
<evidence type="ECO:0000256" key="4">
    <source>
        <dbReference type="ARBA" id="ARBA00022912"/>
    </source>
</evidence>
<dbReference type="InterPro" id="IPR016278">
    <property type="entry name" value="DUSP12"/>
</dbReference>
<dbReference type="GeneID" id="30980805"/>
<dbReference type="GO" id="GO:2000786">
    <property type="term" value="P:positive regulation of autophagosome assembly"/>
    <property type="evidence" value="ECO:0007669"/>
    <property type="project" value="EnsemblFungi"/>
</dbReference>
<dbReference type="OrthoDB" id="2017893at2759"/>
<evidence type="ECO:0000313" key="10">
    <source>
        <dbReference type="Proteomes" id="UP000094285"/>
    </source>
</evidence>
<dbReference type="CDD" id="cd14518">
    <property type="entry name" value="DSP_fungal_YVH1"/>
    <property type="match status" value="1"/>
</dbReference>
<dbReference type="Pfam" id="PF00782">
    <property type="entry name" value="DSPc"/>
    <property type="match status" value="1"/>
</dbReference>
<feature type="domain" description="Tyrosine-protein phosphatase" evidence="7">
    <location>
        <begin position="1"/>
        <end position="154"/>
    </location>
</feature>
<gene>
    <name evidence="9" type="ORF">CANTADRAFT_21178</name>
</gene>
<dbReference type="Proteomes" id="UP000094285">
    <property type="component" value="Unassembled WGS sequence"/>
</dbReference>
<dbReference type="InterPro" id="IPR000340">
    <property type="entry name" value="Dual-sp_phosphatase_cat-dom"/>
</dbReference>
<reference evidence="10" key="1">
    <citation type="submission" date="2016-05" db="EMBL/GenBank/DDBJ databases">
        <title>Comparative genomics of biotechnologically important yeasts.</title>
        <authorList>
            <consortium name="DOE Joint Genome Institute"/>
            <person name="Riley R."/>
            <person name="Haridas S."/>
            <person name="Wolfe K.H."/>
            <person name="Lopes M.R."/>
            <person name="Hittinger C.T."/>
            <person name="Goker M."/>
            <person name="Salamov A."/>
            <person name="Wisecaver J."/>
            <person name="Long T.M."/>
            <person name="Aerts A.L."/>
            <person name="Barry K."/>
            <person name="Choi C."/>
            <person name="Clum A."/>
            <person name="Coughlan A.Y."/>
            <person name="Deshpande S."/>
            <person name="Douglass A.P."/>
            <person name="Hanson S.J."/>
            <person name="Klenk H.-P."/>
            <person name="Labutti K."/>
            <person name="Lapidus A."/>
            <person name="Lindquist E."/>
            <person name="Lipzen A."/>
            <person name="Meier-Kolthoff J.P."/>
            <person name="Ohm R.A."/>
            <person name="Otillar R.P."/>
            <person name="Pangilinan J."/>
            <person name="Peng Y."/>
            <person name="Rokas A."/>
            <person name="Rosa C.A."/>
            <person name="Scheuner C."/>
            <person name="Sibirny A.A."/>
            <person name="Slot J.C."/>
            <person name="Stielow J.B."/>
            <person name="Sun H."/>
            <person name="Kurtzman C.P."/>
            <person name="Blackwell M."/>
            <person name="Grigoriev I.V."/>
            <person name="Jeffries T.W."/>
        </authorList>
    </citation>
    <scope>NUCLEOTIDE SEQUENCE [LARGE SCALE GENOMIC DNA]</scope>
    <source>
        <strain evidence="10">NRRL Y-17324</strain>
    </source>
</reference>
<dbReference type="EC" id="3.1.3.48" evidence="2"/>
<dbReference type="InterPro" id="IPR016130">
    <property type="entry name" value="Tyr_Pase_AS"/>
</dbReference>
<dbReference type="PROSITE" id="PS50056">
    <property type="entry name" value="TYR_PHOSPHATASE_2"/>
    <property type="match status" value="1"/>
</dbReference>
<evidence type="ECO:0000256" key="3">
    <source>
        <dbReference type="ARBA" id="ARBA00022801"/>
    </source>
</evidence>
<dbReference type="GO" id="GO:0030476">
    <property type="term" value="P:ascospore wall assembly"/>
    <property type="evidence" value="ECO:0007669"/>
    <property type="project" value="EnsemblFungi"/>
</dbReference>
<feature type="active site" description="Phosphocysteine intermediate" evidence="5">
    <location>
        <position position="98"/>
    </location>
</feature>
<dbReference type="Gene3D" id="3.90.190.10">
    <property type="entry name" value="Protein tyrosine phosphatase superfamily"/>
    <property type="match status" value="1"/>
</dbReference>
<organism evidence="9 10">
    <name type="scientific">Suhomyces tanzawaensis NRRL Y-17324</name>
    <dbReference type="NCBI Taxonomy" id="984487"/>
    <lineage>
        <taxon>Eukaryota</taxon>
        <taxon>Fungi</taxon>
        <taxon>Dikarya</taxon>
        <taxon>Ascomycota</taxon>
        <taxon>Saccharomycotina</taxon>
        <taxon>Pichiomycetes</taxon>
        <taxon>Debaryomycetaceae</taxon>
        <taxon>Suhomyces</taxon>
    </lineage>
</organism>
<dbReference type="PIRSF" id="PIRSF000941">
    <property type="entry name" value="DUSP12"/>
    <property type="match status" value="1"/>
</dbReference>
<dbReference type="PROSITE" id="PS50054">
    <property type="entry name" value="TYR_PHOSPHATASE_DUAL"/>
    <property type="match status" value="1"/>
</dbReference>
<dbReference type="PROSITE" id="PS00383">
    <property type="entry name" value="TYR_PHOSPHATASE_1"/>
    <property type="match status" value="1"/>
</dbReference>
<keyword evidence="4" id="KW-0904">Protein phosphatase</keyword>
<feature type="domain" description="Tyrosine specific protein phosphatases" evidence="8">
    <location>
        <begin position="71"/>
        <end position="131"/>
    </location>
</feature>
<dbReference type="EMBL" id="KV453911">
    <property type="protein sequence ID" value="ODV79903.1"/>
    <property type="molecule type" value="Genomic_DNA"/>
</dbReference>
<keyword evidence="3" id="KW-0378">Hydrolase</keyword>
<evidence type="ECO:0000256" key="5">
    <source>
        <dbReference type="PIRSR" id="PIRSR000941-50"/>
    </source>
</evidence>
<dbReference type="GO" id="GO:0005737">
    <property type="term" value="C:cytoplasm"/>
    <property type="evidence" value="ECO:0007669"/>
    <property type="project" value="EnsemblFungi"/>
</dbReference>
<dbReference type="InterPro" id="IPR029021">
    <property type="entry name" value="Prot-tyrosine_phosphatase-like"/>
</dbReference>
<dbReference type="GO" id="GO:0005634">
    <property type="term" value="C:nucleus"/>
    <property type="evidence" value="ECO:0007669"/>
    <property type="project" value="EnsemblFungi"/>
</dbReference>
<feature type="region of interest" description="Disordered" evidence="6">
    <location>
        <begin position="175"/>
        <end position="198"/>
    </location>
</feature>
<dbReference type="AlphaFoldDB" id="A0A1E4SK72"/>
<dbReference type="GO" id="GO:0006995">
    <property type="term" value="P:cellular response to nitrogen starvation"/>
    <property type="evidence" value="ECO:0007669"/>
    <property type="project" value="EnsemblFungi"/>
</dbReference>
<feature type="compositionally biased region" description="Polar residues" evidence="6">
    <location>
        <begin position="179"/>
        <end position="197"/>
    </location>
</feature>
<dbReference type="GO" id="GO:0000027">
    <property type="term" value="P:ribosomal large subunit assembly"/>
    <property type="evidence" value="ECO:0007669"/>
    <property type="project" value="EnsemblFungi"/>
</dbReference>
<dbReference type="InterPro" id="IPR000387">
    <property type="entry name" value="Tyr_Pase_dom"/>
</dbReference>
<evidence type="ECO:0000256" key="6">
    <source>
        <dbReference type="SAM" id="MobiDB-lite"/>
    </source>
</evidence>
<evidence type="ECO:0000259" key="8">
    <source>
        <dbReference type="PROSITE" id="PS50056"/>
    </source>
</evidence>
<sequence length="327" mass="36619">MIERILGGIYISSIEPLNNNVDLNSEYGITHILSVLPGTISSRYTSEYIHKQIDITDEETSNILQHFDECNQFIETALYSKSELANSPSGSTAILVHCAQGISRSATVIVAYLMKKFKLELKQALHAIKRKCPDAEPNPAFLHQLELYQSWQCEVDPSNPEYKQLLRELSLKADPSGDSLRSQMLAQAPSPESQQSDFDLRCKRCRRVLAKSAHLEPHLPPDESSTQSKFIKKAPNSRRIISAQAASSSCSHYFLQEPLTWMKEELSKEDIEGKFLCPKCDSKVGGYSWKGSRCSCGKWMVPALHLQSAKVDNIKSIPPPQVLPAKN</sequence>
<evidence type="ECO:0000313" key="9">
    <source>
        <dbReference type="EMBL" id="ODV79903.1"/>
    </source>
</evidence>
<dbReference type="GO" id="GO:0004725">
    <property type="term" value="F:protein tyrosine phosphatase activity"/>
    <property type="evidence" value="ECO:0007669"/>
    <property type="project" value="UniProtKB-EC"/>
</dbReference>
<dbReference type="RefSeq" id="XP_020065025.1">
    <property type="nucleotide sequence ID" value="XM_020206668.1"/>
</dbReference>
<dbReference type="PANTHER" id="PTHR45848:SF4">
    <property type="entry name" value="DUAL SPECIFICITY PROTEIN PHOSPHATASE 12"/>
    <property type="match status" value="1"/>
</dbReference>
<protein>
    <recommendedName>
        <fullName evidence="2">protein-tyrosine-phosphatase</fullName>
        <ecNumber evidence="2">3.1.3.48</ecNumber>
    </recommendedName>
</protein>
<proteinExistence type="inferred from homology"/>
<comment type="similarity">
    <text evidence="1">Belongs to the protein-tyrosine phosphatase family. Non-receptor class dual specificity subfamily.</text>
</comment>
<dbReference type="GO" id="GO:0000055">
    <property type="term" value="P:ribosomal large subunit export from nucleus"/>
    <property type="evidence" value="ECO:0007669"/>
    <property type="project" value="EnsemblFungi"/>
</dbReference>
<evidence type="ECO:0000256" key="1">
    <source>
        <dbReference type="ARBA" id="ARBA00008601"/>
    </source>
</evidence>
<dbReference type="SUPFAM" id="SSF52799">
    <property type="entry name" value="(Phosphotyrosine protein) phosphatases II"/>
    <property type="match status" value="1"/>
</dbReference>
<evidence type="ECO:0000259" key="7">
    <source>
        <dbReference type="PROSITE" id="PS50054"/>
    </source>
</evidence>
<dbReference type="GO" id="GO:0008138">
    <property type="term" value="F:protein tyrosine/serine/threonine phosphatase activity"/>
    <property type="evidence" value="ECO:0007669"/>
    <property type="project" value="InterPro"/>
</dbReference>
<dbReference type="PANTHER" id="PTHR45848">
    <property type="entry name" value="DUAL SPECIFICITY PROTEIN PHOSPHATASE 12 FAMILY MEMBER"/>
    <property type="match status" value="1"/>
</dbReference>
<dbReference type="GO" id="GO:1990275">
    <property type="term" value="F:preribosome binding"/>
    <property type="evidence" value="ECO:0007669"/>
    <property type="project" value="EnsemblFungi"/>
</dbReference>